<keyword evidence="1" id="KW-0805">Transcription regulation</keyword>
<dbReference type="PROSITE" id="PS51063">
    <property type="entry name" value="HTH_CRP_2"/>
    <property type="match status" value="1"/>
</dbReference>
<feature type="domain" description="HTH crp-type" evidence="5">
    <location>
        <begin position="136"/>
        <end position="204"/>
    </location>
</feature>
<gene>
    <name evidence="6" type="ORF">FRIFI_0393</name>
</gene>
<dbReference type="InterPro" id="IPR018490">
    <property type="entry name" value="cNMP-bd_dom_sf"/>
</dbReference>
<evidence type="ECO:0000313" key="6">
    <source>
        <dbReference type="EMBL" id="CEI71941.1"/>
    </source>
</evidence>
<organism evidence="6 7">
    <name type="scientific">Romboutsia hominis</name>
    <dbReference type="NCBI Taxonomy" id="1507512"/>
    <lineage>
        <taxon>Bacteria</taxon>
        <taxon>Bacillati</taxon>
        <taxon>Bacillota</taxon>
        <taxon>Clostridia</taxon>
        <taxon>Peptostreptococcales</taxon>
        <taxon>Peptostreptococcaceae</taxon>
        <taxon>Romboutsia</taxon>
    </lineage>
</organism>
<dbReference type="PROSITE" id="PS50042">
    <property type="entry name" value="CNMP_BINDING_3"/>
    <property type="match status" value="1"/>
</dbReference>
<dbReference type="SMART" id="SM00100">
    <property type="entry name" value="cNMP"/>
    <property type="match status" value="1"/>
</dbReference>
<keyword evidence="7" id="KW-1185">Reference proteome</keyword>
<dbReference type="InterPro" id="IPR036390">
    <property type="entry name" value="WH_DNA-bd_sf"/>
</dbReference>
<dbReference type="GO" id="GO:0003677">
    <property type="term" value="F:DNA binding"/>
    <property type="evidence" value="ECO:0007669"/>
    <property type="project" value="UniProtKB-KW"/>
</dbReference>
<dbReference type="AlphaFoldDB" id="A0A2P2BNH1"/>
<evidence type="ECO:0000259" key="4">
    <source>
        <dbReference type="PROSITE" id="PS50042"/>
    </source>
</evidence>
<dbReference type="InterPro" id="IPR012318">
    <property type="entry name" value="HTH_CRP"/>
</dbReference>
<dbReference type="InterPro" id="IPR050397">
    <property type="entry name" value="Env_Response_Regulators"/>
</dbReference>
<dbReference type="RefSeq" id="WP_240276161.1">
    <property type="nucleotide sequence ID" value="NZ_FJTZ01000011.1"/>
</dbReference>
<dbReference type="Gene3D" id="2.60.120.10">
    <property type="entry name" value="Jelly Rolls"/>
    <property type="match status" value="1"/>
</dbReference>
<accession>A0A2P2BNH1</accession>
<keyword evidence="2" id="KW-0238">DNA-binding</keyword>
<evidence type="ECO:0000256" key="2">
    <source>
        <dbReference type="ARBA" id="ARBA00023125"/>
    </source>
</evidence>
<dbReference type="Pfam" id="PF00027">
    <property type="entry name" value="cNMP_binding"/>
    <property type="match status" value="1"/>
</dbReference>
<dbReference type="PANTHER" id="PTHR24567">
    <property type="entry name" value="CRP FAMILY TRANSCRIPTIONAL REGULATORY PROTEIN"/>
    <property type="match status" value="1"/>
</dbReference>
<evidence type="ECO:0000256" key="1">
    <source>
        <dbReference type="ARBA" id="ARBA00023015"/>
    </source>
</evidence>
<dbReference type="PANTHER" id="PTHR24567:SF58">
    <property type="entry name" value="CYCLIC AMP-BINDING REGULATORY PROTEIN"/>
    <property type="match status" value="1"/>
</dbReference>
<evidence type="ECO:0000256" key="3">
    <source>
        <dbReference type="ARBA" id="ARBA00023163"/>
    </source>
</evidence>
<dbReference type="InterPro" id="IPR000595">
    <property type="entry name" value="cNMP-bd_dom"/>
</dbReference>
<dbReference type="SUPFAM" id="SSF46785">
    <property type="entry name" value="Winged helix' DNA-binding domain"/>
    <property type="match status" value="1"/>
</dbReference>
<dbReference type="KEGG" id="rhom:FRIFI_0393"/>
<dbReference type="SUPFAM" id="SSF51206">
    <property type="entry name" value="cAMP-binding domain-like"/>
    <property type="match status" value="1"/>
</dbReference>
<dbReference type="Pfam" id="PF13545">
    <property type="entry name" value="HTH_Crp_2"/>
    <property type="match status" value="1"/>
</dbReference>
<keyword evidence="3" id="KW-0804">Transcription</keyword>
<dbReference type="Proteomes" id="UP000245695">
    <property type="component" value="Chromosome 1"/>
</dbReference>
<feature type="domain" description="Cyclic nucleotide-binding" evidence="4">
    <location>
        <begin position="22"/>
        <end position="101"/>
    </location>
</feature>
<dbReference type="CDD" id="cd00038">
    <property type="entry name" value="CAP_ED"/>
    <property type="match status" value="1"/>
</dbReference>
<dbReference type="EMBL" id="LN650648">
    <property type="protein sequence ID" value="CEI71941.1"/>
    <property type="molecule type" value="Genomic_DNA"/>
</dbReference>
<sequence>MFKTREEALHFFKDSTYTISKYNKNDIIAIEGSPCDKVGLILQGSIDVKRILTSNNVIHMSSLSVGNFFGEIIAFSDTNAYPATIMASSNCEIMFIHKTSFIIFCTKNPDFLDMFLNDLSNKIIQLNNSIKNLSFSSIRQKLSNYLITQHTIQKSKFIKLGITKQKLSEMLGIPRPSLSRELMKMKSDGLIDYSKDTIKILDIETLEELLME</sequence>
<dbReference type="GO" id="GO:0005829">
    <property type="term" value="C:cytosol"/>
    <property type="evidence" value="ECO:0007669"/>
    <property type="project" value="TreeGrafter"/>
</dbReference>
<proteinExistence type="predicted"/>
<evidence type="ECO:0000313" key="7">
    <source>
        <dbReference type="Proteomes" id="UP000245695"/>
    </source>
</evidence>
<reference evidence="6 7" key="1">
    <citation type="submission" date="2014-09" db="EMBL/GenBank/DDBJ databases">
        <authorList>
            <person name="Hornung B.V."/>
        </authorList>
    </citation>
    <scope>NUCLEOTIDE SEQUENCE [LARGE SCALE GENOMIC DNA]</scope>
    <source>
        <strain evidence="6 7">FRIFI</strain>
    </source>
</reference>
<dbReference type="InterPro" id="IPR014710">
    <property type="entry name" value="RmlC-like_jellyroll"/>
</dbReference>
<name>A0A2P2BNH1_9FIRM</name>
<evidence type="ECO:0000259" key="5">
    <source>
        <dbReference type="PROSITE" id="PS51063"/>
    </source>
</evidence>
<protein>
    <submittedName>
        <fullName evidence="6">Cyclic nucleotide-binding domain protein</fullName>
    </submittedName>
</protein>
<dbReference type="GO" id="GO:0003700">
    <property type="term" value="F:DNA-binding transcription factor activity"/>
    <property type="evidence" value="ECO:0007669"/>
    <property type="project" value="TreeGrafter"/>
</dbReference>